<dbReference type="AlphaFoldDB" id="Q7NCF9"/>
<dbReference type="STRING" id="251221.gene:10760524"/>
<dbReference type="PANTHER" id="PTHR44328">
    <property type="entry name" value="GLUTATHIONE S-TRANSFERASE L1"/>
    <property type="match status" value="1"/>
</dbReference>
<dbReference type="InParanoid" id="Q7NCF9"/>
<keyword evidence="4" id="KW-1185">Reference proteome</keyword>
<dbReference type="PATRIC" id="fig|251221.4.peg.3050"/>
<organism evidence="3 4">
    <name type="scientific">Gloeobacter violaceus (strain ATCC 29082 / PCC 7421)</name>
    <dbReference type="NCBI Taxonomy" id="251221"/>
    <lineage>
        <taxon>Bacteria</taxon>
        <taxon>Bacillati</taxon>
        <taxon>Cyanobacteriota</taxon>
        <taxon>Cyanophyceae</taxon>
        <taxon>Gloeobacterales</taxon>
        <taxon>Gloeobacteraceae</taxon>
        <taxon>Gloeobacter</taxon>
    </lineage>
</organism>
<dbReference type="Pfam" id="PF13409">
    <property type="entry name" value="GST_N_2"/>
    <property type="match status" value="1"/>
</dbReference>
<feature type="region of interest" description="Disordered" evidence="1">
    <location>
        <begin position="376"/>
        <end position="401"/>
    </location>
</feature>
<dbReference type="Proteomes" id="UP000000557">
    <property type="component" value="Chromosome"/>
</dbReference>
<protein>
    <submittedName>
        <fullName evidence="3">Gll3020 protein</fullName>
    </submittedName>
</protein>
<evidence type="ECO:0000313" key="3">
    <source>
        <dbReference type="EMBL" id="BAC90961.1"/>
    </source>
</evidence>
<dbReference type="KEGG" id="gvi:gll3020"/>
<accession>Q7NCF9</accession>
<dbReference type="SFLD" id="SFLDS00019">
    <property type="entry name" value="Glutathione_Transferase_(cytos"/>
    <property type="match status" value="1"/>
</dbReference>
<dbReference type="CDD" id="cd00570">
    <property type="entry name" value="GST_N_family"/>
    <property type="match status" value="1"/>
</dbReference>
<dbReference type="InterPro" id="IPR036282">
    <property type="entry name" value="Glutathione-S-Trfase_C_sf"/>
</dbReference>
<dbReference type="PROSITE" id="PS50404">
    <property type="entry name" value="GST_NTER"/>
    <property type="match status" value="1"/>
</dbReference>
<dbReference type="SUPFAM" id="SSF47616">
    <property type="entry name" value="GST C-terminal domain-like"/>
    <property type="match status" value="1"/>
</dbReference>
<dbReference type="InterPro" id="IPR044629">
    <property type="entry name" value="GSTL1/2/3"/>
</dbReference>
<dbReference type="PANTHER" id="PTHR44328:SF16">
    <property type="entry name" value="PROTEIN IN2-1 HOMOLOG B"/>
    <property type="match status" value="1"/>
</dbReference>
<evidence type="ECO:0000259" key="2">
    <source>
        <dbReference type="PROSITE" id="PS50404"/>
    </source>
</evidence>
<evidence type="ECO:0000313" key="4">
    <source>
        <dbReference type="Proteomes" id="UP000000557"/>
    </source>
</evidence>
<dbReference type="SUPFAM" id="SSF52833">
    <property type="entry name" value="Thioredoxin-like"/>
    <property type="match status" value="1"/>
</dbReference>
<dbReference type="OrthoDB" id="571448at2"/>
<feature type="domain" description="GST N-terminal" evidence="2">
    <location>
        <begin position="44"/>
        <end position="125"/>
    </location>
</feature>
<dbReference type="RefSeq" id="WP_011143013.1">
    <property type="nucleotide sequence ID" value="NC_005125.1"/>
</dbReference>
<dbReference type="Gene3D" id="1.20.1050.10">
    <property type="match status" value="1"/>
</dbReference>
<sequence length="401" mass="45858">MTSAPLSWAELEALTDFQLDTVNGPTNAQARLRLFGLSESAVRVTLYRDNHAWCPYCQKIWLWLEEKQLPYRIEKVTMFCYGQKESWYKRKVPSGMLPAVELDGRVITESDDILIALERTFGPLGSGMEDPTVLPLRRLERLLFRAWCTWLCYPAGSSREEQRNRDQFKAVVATVEDALGRTLGPYFLEQFGTADVIFTPYVERMNASLYYYKGYSLREENPHLAAWFAAMESRPTYRGTQSDFHTHVHDLPPQMGGCWENGEPQMQRNKARVDHGPWAGLPDVAYPEPKNSRTEALRRVLKHRTNIIRVNPADRRLFDEALRCALTHLITGQVCTPPPGSDPALRYLRDRINVPRDMSIYAARRLRESLEHTAALVGDGQGPPLPVQHRRDQDPANFAGV</sequence>
<dbReference type="HOGENOM" id="CLU_034159_0_0_3"/>
<dbReference type="Gene3D" id="3.40.30.10">
    <property type="entry name" value="Glutaredoxin"/>
    <property type="match status" value="1"/>
</dbReference>
<dbReference type="Pfam" id="PF13410">
    <property type="entry name" value="GST_C_2"/>
    <property type="match status" value="1"/>
</dbReference>
<evidence type="ECO:0000256" key="1">
    <source>
        <dbReference type="SAM" id="MobiDB-lite"/>
    </source>
</evidence>
<dbReference type="eggNOG" id="COG0625">
    <property type="taxonomic scope" value="Bacteria"/>
</dbReference>
<dbReference type="InterPro" id="IPR004045">
    <property type="entry name" value="Glutathione_S-Trfase_N"/>
</dbReference>
<reference evidence="3 4" key="2">
    <citation type="journal article" date="2003" name="DNA Res.">
        <title>Complete genome structure of Gloeobacter violaceus PCC 7421, a cyanobacterium that lacks thylakoids (supplement).</title>
        <authorList>
            <person name="Nakamura Y."/>
            <person name="Kaneko T."/>
            <person name="Sato S."/>
            <person name="Mimuro M."/>
            <person name="Miyashita H."/>
            <person name="Tsuchiya T."/>
            <person name="Sasamoto S."/>
            <person name="Watanabe A."/>
            <person name="Kawashima K."/>
            <person name="Kishida Y."/>
            <person name="Kiyokawa C."/>
            <person name="Kohara M."/>
            <person name="Matsumoto M."/>
            <person name="Matsuno A."/>
            <person name="Nakazaki N."/>
            <person name="Shimpo S."/>
            <person name="Takeuchi C."/>
            <person name="Yamada M."/>
            <person name="Tabata S."/>
        </authorList>
    </citation>
    <scope>NUCLEOTIDE SEQUENCE [LARGE SCALE GENOMIC DNA]</scope>
    <source>
        <strain evidence="4">ATCC 29082 / PCC 7421</strain>
    </source>
</reference>
<dbReference type="PhylomeDB" id="Q7NCF9"/>
<reference evidence="3 4" key="1">
    <citation type="journal article" date="2003" name="DNA Res.">
        <title>Complete genome structure of Gloeobacter violaceus PCC 7421, a cyanobacterium that lacks thylakoids.</title>
        <authorList>
            <person name="Nakamura Y."/>
            <person name="Kaneko T."/>
            <person name="Sato S."/>
            <person name="Mimuro M."/>
            <person name="Miyashita H."/>
            <person name="Tsuchiya T."/>
            <person name="Sasamoto S."/>
            <person name="Watanabe A."/>
            <person name="Kawashima K."/>
            <person name="Kishida Y."/>
            <person name="Kiyokawa C."/>
            <person name="Kohara M."/>
            <person name="Matsumoto M."/>
            <person name="Matsuno A."/>
            <person name="Nakazaki N."/>
            <person name="Shimpo S."/>
            <person name="Takeuchi C."/>
            <person name="Yamada M."/>
            <person name="Tabata S."/>
        </authorList>
    </citation>
    <scope>NUCLEOTIDE SEQUENCE [LARGE SCALE GENOMIC DNA]</scope>
    <source>
        <strain evidence="4">ATCC 29082 / PCC 7421</strain>
    </source>
</reference>
<dbReference type="InterPro" id="IPR040079">
    <property type="entry name" value="Glutathione_S-Trfase"/>
</dbReference>
<dbReference type="GO" id="GO:0004364">
    <property type="term" value="F:glutathione transferase activity"/>
    <property type="evidence" value="ECO:0000318"/>
    <property type="project" value="GO_Central"/>
</dbReference>
<dbReference type="InterPro" id="IPR036249">
    <property type="entry name" value="Thioredoxin-like_sf"/>
</dbReference>
<dbReference type="EnsemblBacteria" id="BAC90961">
    <property type="protein sequence ID" value="BAC90961"/>
    <property type="gene ID" value="BAC90961"/>
</dbReference>
<proteinExistence type="predicted"/>
<dbReference type="EMBL" id="BA000045">
    <property type="protein sequence ID" value="BAC90961.1"/>
    <property type="molecule type" value="Genomic_DNA"/>
</dbReference>
<gene>
    <name evidence="3" type="ordered locus">gll3020</name>
</gene>
<name>Q7NCF9_GLOVI</name>